<dbReference type="Gene3D" id="3.40.50.880">
    <property type="match status" value="1"/>
</dbReference>
<dbReference type="AlphaFoldDB" id="W0V5E1"/>
<dbReference type="SMART" id="SM00342">
    <property type="entry name" value="HTH_ARAC"/>
    <property type="match status" value="1"/>
</dbReference>
<evidence type="ECO:0000256" key="1">
    <source>
        <dbReference type="ARBA" id="ARBA00023015"/>
    </source>
</evidence>
<keyword evidence="2" id="KW-0804">Transcription</keyword>
<dbReference type="SUPFAM" id="SSF52317">
    <property type="entry name" value="Class I glutamine amidotransferase-like"/>
    <property type="match status" value="1"/>
</dbReference>
<dbReference type="PANTHER" id="PTHR43130:SF3">
    <property type="entry name" value="HTH-TYPE TRANSCRIPTIONAL REGULATOR RV1931C"/>
    <property type="match status" value="1"/>
</dbReference>
<dbReference type="RefSeq" id="WP_038492261.1">
    <property type="nucleotide sequence ID" value="NZ_BCTH01000032.1"/>
</dbReference>
<dbReference type="GO" id="GO:0003700">
    <property type="term" value="F:DNA-binding transcription factor activity"/>
    <property type="evidence" value="ECO:0007669"/>
    <property type="project" value="InterPro"/>
</dbReference>
<dbReference type="InterPro" id="IPR052158">
    <property type="entry name" value="INH-QAR"/>
</dbReference>
<keyword evidence="1" id="KW-0805">Transcription regulation</keyword>
<evidence type="ECO:0000256" key="3">
    <source>
        <dbReference type="SAM" id="MobiDB-lite"/>
    </source>
</evidence>
<name>W0V5E1_9BURK</name>
<dbReference type="eggNOG" id="COG4977">
    <property type="taxonomic scope" value="Bacteria"/>
</dbReference>
<dbReference type="GO" id="GO:0043565">
    <property type="term" value="F:sequence-specific DNA binding"/>
    <property type="evidence" value="ECO:0007669"/>
    <property type="project" value="InterPro"/>
</dbReference>
<dbReference type="PROSITE" id="PS01124">
    <property type="entry name" value="HTH_ARAC_FAMILY_2"/>
    <property type="match status" value="1"/>
</dbReference>
<organism evidence="5 6">
    <name type="scientific">Janthinobacterium agaricidamnosum NBRC 102515 = DSM 9628</name>
    <dbReference type="NCBI Taxonomy" id="1349767"/>
    <lineage>
        <taxon>Bacteria</taxon>
        <taxon>Pseudomonadati</taxon>
        <taxon>Pseudomonadota</taxon>
        <taxon>Betaproteobacteria</taxon>
        <taxon>Burkholderiales</taxon>
        <taxon>Oxalobacteraceae</taxon>
        <taxon>Janthinobacterium</taxon>
    </lineage>
</organism>
<dbReference type="Pfam" id="PF01965">
    <property type="entry name" value="DJ-1_PfpI"/>
    <property type="match status" value="1"/>
</dbReference>
<dbReference type="PANTHER" id="PTHR43130">
    <property type="entry name" value="ARAC-FAMILY TRANSCRIPTIONAL REGULATOR"/>
    <property type="match status" value="1"/>
</dbReference>
<dbReference type="Gene3D" id="1.10.10.60">
    <property type="entry name" value="Homeodomain-like"/>
    <property type="match status" value="1"/>
</dbReference>
<dbReference type="KEGG" id="jag:GJA_2470"/>
<gene>
    <name evidence="5" type="ORF">GJA_2470</name>
</gene>
<reference evidence="5 6" key="1">
    <citation type="journal article" date="2015" name="Genome Announc.">
        <title>Genome Sequence of Mushroom Soft-Rot Pathogen Janthinobacterium agaricidamnosum.</title>
        <authorList>
            <person name="Graupner K."/>
            <person name="Lackner G."/>
            <person name="Hertweck C."/>
        </authorList>
    </citation>
    <scope>NUCLEOTIDE SEQUENCE [LARGE SCALE GENOMIC DNA]</scope>
    <source>
        <strain evidence="6">NBRC 102515 / DSM 9628</strain>
    </source>
</reference>
<proteinExistence type="predicted"/>
<dbReference type="OrthoDB" id="9794896at2"/>
<dbReference type="InterPro" id="IPR002818">
    <property type="entry name" value="DJ-1/PfpI"/>
</dbReference>
<dbReference type="EMBL" id="HG322949">
    <property type="protein sequence ID" value="CDG83101.1"/>
    <property type="molecule type" value="Genomic_DNA"/>
</dbReference>
<dbReference type="InterPro" id="IPR009057">
    <property type="entry name" value="Homeodomain-like_sf"/>
</dbReference>
<evidence type="ECO:0000313" key="6">
    <source>
        <dbReference type="Proteomes" id="UP000027604"/>
    </source>
</evidence>
<dbReference type="InterPro" id="IPR029062">
    <property type="entry name" value="Class_I_gatase-like"/>
</dbReference>
<dbReference type="Proteomes" id="UP000027604">
    <property type="component" value="Chromosome I"/>
</dbReference>
<feature type="region of interest" description="Disordered" evidence="3">
    <location>
        <begin position="296"/>
        <end position="317"/>
    </location>
</feature>
<dbReference type="Pfam" id="PF12833">
    <property type="entry name" value="HTH_18"/>
    <property type="match status" value="1"/>
</dbReference>
<dbReference type="InterPro" id="IPR018060">
    <property type="entry name" value="HTH_AraC"/>
</dbReference>
<sequence length="317" mass="35071">MKRIGLIVFPEFQLLELAALTPFEMANAASPKPHYTLEVLSVDGGLVKSSMGVEIRTVALADQEFDTLLMAGSTQVLTAPPGLLNKLRSAAPHARRLGSVCTGAFIFAEAGLLDGRHATTHWALARQLQQRFPKIHVTEDRIFTAEGRIWTSAGMTACIDMVLAMVGDDLGLAASRFIARQMVVYHQRPGGQAQFSALLELEPQSDRIHKTLIFIKDNLRNELSVERLAGIANLSKRQFTRQFQMEIGQPPAQAVERIRVESARMLLESGGHSIERVADSTGFGDPERMRRAFRRIFDQPPQHFKRKGQHGVPSPAS</sequence>
<dbReference type="STRING" id="1349767.GJA_2470"/>
<dbReference type="SUPFAM" id="SSF46689">
    <property type="entry name" value="Homeodomain-like"/>
    <property type="match status" value="2"/>
</dbReference>
<keyword evidence="6" id="KW-1185">Reference proteome</keyword>
<feature type="domain" description="HTH araC/xylS-type" evidence="4">
    <location>
        <begin position="209"/>
        <end position="307"/>
    </location>
</feature>
<dbReference type="HOGENOM" id="CLU_000445_59_0_4"/>
<dbReference type="PATRIC" id="fig|1349767.4.peg.4214"/>
<evidence type="ECO:0000259" key="4">
    <source>
        <dbReference type="PROSITE" id="PS01124"/>
    </source>
</evidence>
<accession>W0V5E1</accession>
<protein>
    <submittedName>
        <fullName evidence="5">Bacterial regulatory helix-turn-helix s, AraC family protein</fullName>
    </submittedName>
</protein>
<dbReference type="CDD" id="cd03137">
    <property type="entry name" value="GATase1_AraC_1"/>
    <property type="match status" value="1"/>
</dbReference>
<evidence type="ECO:0000313" key="5">
    <source>
        <dbReference type="EMBL" id="CDG83101.1"/>
    </source>
</evidence>
<evidence type="ECO:0000256" key="2">
    <source>
        <dbReference type="ARBA" id="ARBA00023163"/>
    </source>
</evidence>